<keyword evidence="7 8" id="KW-0464">Manganese</keyword>
<evidence type="ECO:0000259" key="10">
    <source>
        <dbReference type="SMART" id="SM00990"/>
    </source>
</evidence>
<name>A0A6V7H0M9_9HYME</name>
<keyword evidence="12" id="KW-1185">Reference proteome</keyword>
<comment type="subcellular location">
    <subcellularLocation>
        <location evidence="8">Nucleus</location>
    </subcellularLocation>
</comment>
<dbReference type="CDD" id="cd22326">
    <property type="entry name" value="FAN1-like"/>
    <property type="match status" value="1"/>
</dbReference>
<keyword evidence="6 8" id="KW-0460">Magnesium</keyword>
<dbReference type="Pfam" id="PF21315">
    <property type="entry name" value="FAN1_HTH"/>
    <property type="match status" value="1"/>
</dbReference>
<comment type="caution">
    <text evidence="11">The sequence shown here is derived from an EMBL/GenBank/DDBJ whole genome shotgun (WGS) entry which is preliminary data.</text>
</comment>
<evidence type="ECO:0000256" key="5">
    <source>
        <dbReference type="ARBA" id="ARBA00022801"/>
    </source>
</evidence>
<dbReference type="InterPro" id="IPR014883">
    <property type="entry name" value="VRR_NUC"/>
</dbReference>
<sequence>MSQQTRIDQFYKSNHKGNSYVTNVKKLSRSRSEPYSKMKKKKENEKQNVSLSEIKKCESDCIIIYDNLNDNLNNTETFKSNVQALNQNESNNSKQMLMYDNDKKYKLSMNQGIREISTENEDSLMISKNFPNFNPQVSPDNINIRSQKMSESKSENNSHRISPPIIEDNSYLKRSLNKKLRTPNKNKSPLRNPNSSFSTPEKSNYASRMSSVTPSKSPRSIARKRFFGENIDADIMAQAIEHMNLATQDNFDLEKIYSRSTFKYQYNNTNSKRATKYKLSDIDICDDLDAKVLFTTIFIVLYNPVNCAYFTEFEFDFIFSIITLPKEAQMLLARMIKRKKEWFRKSEINYPQIAAELKDIFDVLVSRSICSFDIKEENLDTILKLLQVNEIQQLCKKMNIDSKGNKKRNIQKLLELSNKKSLFPGMKSPKIILYDLILDTLDFCVCITNETWNIIYKIITLLMPNQDPKNSLADTFYILCNVYLGNIIYPKNLKENYFPIFSSIVHLTSYVTVKSLLFTMLQSKEKKNWEEVRKYGNLAMNMLPNLLNHESSRLKDSVLPKHVRRFMPGYIWLKILSASICAFKKDENEKNNRKRMVEILSFLLEQNCHMHVHKGEWFAELALIEMHHHKDIEASASIIIKALKTENLTQVDKVSLIERASKIVKKKNGIEITTKHSLSEILDSHVHYMPKYEAASIIVHATAMPSDAVGNKSKWCIESNTESQSYGSVEAVAFYYYQKQGFSDGLHCEGALPNILFCTLFWEELYDKHVPGAFSTPYEEAPNDLFTTEFYTNRKEGIDKKLQFLDNLNSELLSSLMEEKFAVLKQYQSIMLSNIIKDDSQLKQIVHCLGTRGVIGICKRLIDNFKLWRAGFPDLIVWNYDTKEHKIIEVKGPRDVLSIKQRLWLEYLHQLELNTEVCLVQAGVISKLNSATGIPCCATCGANIAAGYTIDEVPITKQTSQFSTA</sequence>
<feature type="compositionally biased region" description="Basic and acidic residues" evidence="9">
    <location>
        <begin position="148"/>
        <end position="158"/>
    </location>
</feature>
<evidence type="ECO:0000256" key="7">
    <source>
        <dbReference type="ARBA" id="ARBA00023211"/>
    </source>
</evidence>
<feature type="compositionally biased region" description="Basic residues" evidence="9">
    <location>
        <begin position="175"/>
        <end position="184"/>
    </location>
</feature>
<dbReference type="InterPro" id="IPR049126">
    <property type="entry name" value="FAN1-like_TPR"/>
</dbReference>
<dbReference type="PANTHER" id="PTHR15749">
    <property type="entry name" value="FANCONI-ASSOCIATED NUCLEASE 1"/>
    <property type="match status" value="1"/>
</dbReference>
<feature type="non-terminal residue" evidence="11">
    <location>
        <position position="965"/>
    </location>
</feature>
<evidence type="ECO:0000256" key="2">
    <source>
        <dbReference type="ARBA" id="ARBA00005533"/>
    </source>
</evidence>
<keyword evidence="3 8" id="KW-0540">Nuclease</keyword>
<feature type="compositionally biased region" description="Polar residues" evidence="9">
    <location>
        <begin position="185"/>
        <end position="217"/>
    </location>
</feature>
<comment type="function">
    <text evidence="8">Nuclease required for the repair of DNA interstrand cross-links (ICL). Acts as a 5'-3' exonuclease that anchors at a cut end of DNA and cleaves DNA successively at every third nucleotide, allowing to excise an ICL from one strand through flanking incisions.</text>
</comment>
<dbReference type="PANTHER" id="PTHR15749:SF4">
    <property type="entry name" value="FANCONI-ASSOCIATED NUCLEASE 1"/>
    <property type="match status" value="1"/>
</dbReference>
<evidence type="ECO:0000256" key="9">
    <source>
        <dbReference type="SAM" id="MobiDB-lite"/>
    </source>
</evidence>
<comment type="cofactor">
    <cofactor evidence="8">
        <name>Mg(2+)</name>
        <dbReference type="ChEBI" id="CHEBI:18420"/>
    </cofactor>
    <cofactor evidence="8">
        <name>Mn(2+)</name>
        <dbReference type="ChEBI" id="CHEBI:29035"/>
    </cofactor>
</comment>
<dbReference type="GO" id="GO:0070336">
    <property type="term" value="F:flap-structured DNA binding"/>
    <property type="evidence" value="ECO:0007669"/>
    <property type="project" value="TreeGrafter"/>
</dbReference>
<evidence type="ECO:0000256" key="4">
    <source>
        <dbReference type="ARBA" id="ARBA00022723"/>
    </source>
</evidence>
<dbReference type="Gene3D" id="3.40.1350.10">
    <property type="match status" value="1"/>
</dbReference>
<evidence type="ECO:0000313" key="12">
    <source>
        <dbReference type="Proteomes" id="UP000752696"/>
    </source>
</evidence>
<keyword evidence="8" id="KW-0227">DNA damage</keyword>
<proteinExistence type="inferred from homology"/>
<dbReference type="InterPro" id="IPR033315">
    <property type="entry name" value="Fan1-like"/>
</dbReference>
<dbReference type="Pfam" id="PF21170">
    <property type="entry name" value="FAN1_TPR"/>
    <property type="match status" value="1"/>
</dbReference>
<dbReference type="GO" id="GO:0004528">
    <property type="term" value="F:phosphodiesterase I activity"/>
    <property type="evidence" value="ECO:0007669"/>
    <property type="project" value="UniProtKB-EC"/>
</dbReference>
<dbReference type="GO" id="GO:0046872">
    <property type="term" value="F:metal ion binding"/>
    <property type="evidence" value="ECO:0007669"/>
    <property type="project" value="UniProtKB-KW"/>
</dbReference>
<comment type="similarity">
    <text evidence="2 8">Belongs to the FAN1 family.</text>
</comment>
<dbReference type="InterPro" id="IPR011856">
    <property type="entry name" value="tRNA_endonuc-like_dom_sf"/>
</dbReference>
<accession>A0A6V7H0M9</accession>
<feature type="region of interest" description="Disordered" evidence="9">
    <location>
        <begin position="147"/>
        <end position="217"/>
    </location>
</feature>
<protein>
    <recommendedName>
        <fullName evidence="8">Fanconi-associated nuclease</fullName>
        <ecNumber evidence="8">3.1.4.1</ecNumber>
    </recommendedName>
</protein>
<evidence type="ECO:0000256" key="3">
    <source>
        <dbReference type="ARBA" id="ARBA00022722"/>
    </source>
</evidence>
<dbReference type="InterPro" id="IPR049125">
    <property type="entry name" value="FAN1-like_WH"/>
</dbReference>
<keyword evidence="4 8" id="KW-0479">Metal-binding</keyword>
<feature type="domain" description="VRR-NUC" evidence="10">
    <location>
        <begin position="816"/>
        <end position="922"/>
    </location>
</feature>
<feature type="compositionally biased region" description="Basic and acidic residues" evidence="9">
    <location>
        <begin position="30"/>
        <end position="46"/>
    </location>
</feature>
<evidence type="ECO:0000256" key="6">
    <source>
        <dbReference type="ARBA" id="ARBA00022842"/>
    </source>
</evidence>
<evidence type="ECO:0000256" key="1">
    <source>
        <dbReference type="ARBA" id="ARBA00000983"/>
    </source>
</evidence>
<keyword evidence="5 8" id="KW-0378">Hydrolase</keyword>
<dbReference type="GO" id="GO:0005634">
    <property type="term" value="C:nucleus"/>
    <property type="evidence" value="ECO:0007669"/>
    <property type="project" value="UniProtKB-SubCell"/>
</dbReference>
<keyword evidence="8" id="KW-0234">DNA repair</keyword>
<gene>
    <name evidence="11" type="ORF">MHI_LOCUS202404</name>
</gene>
<dbReference type="Pfam" id="PF08774">
    <property type="entry name" value="VRR_NUC"/>
    <property type="match status" value="1"/>
</dbReference>
<evidence type="ECO:0000313" key="11">
    <source>
        <dbReference type="EMBL" id="CAD1470795.1"/>
    </source>
</evidence>
<organism evidence="11 12">
    <name type="scientific">Heterotrigona itama</name>
    <dbReference type="NCBI Taxonomy" id="395501"/>
    <lineage>
        <taxon>Eukaryota</taxon>
        <taxon>Metazoa</taxon>
        <taxon>Ecdysozoa</taxon>
        <taxon>Arthropoda</taxon>
        <taxon>Hexapoda</taxon>
        <taxon>Insecta</taxon>
        <taxon>Pterygota</taxon>
        <taxon>Neoptera</taxon>
        <taxon>Endopterygota</taxon>
        <taxon>Hymenoptera</taxon>
        <taxon>Apocrita</taxon>
        <taxon>Aculeata</taxon>
        <taxon>Apoidea</taxon>
        <taxon>Anthophila</taxon>
        <taxon>Apidae</taxon>
        <taxon>Heterotrigona</taxon>
    </lineage>
</organism>
<reference evidence="11" key="1">
    <citation type="submission" date="2020-07" db="EMBL/GenBank/DDBJ databases">
        <authorList>
            <person name="Nazaruddin N."/>
        </authorList>
    </citation>
    <scope>NUCLEOTIDE SEQUENCE</scope>
</reference>
<dbReference type="EMBL" id="CAJDYZ010003981">
    <property type="protein sequence ID" value="CAD1470795.1"/>
    <property type="molecule type" value="Genomic_DNA"/>
</dbReference>
<dbReference type="Proteomes" id="UP000752696">
    <property type="component" value="Unassembled WGS sequence"/>
</dbReference>
<dbReference type="SMART" id="SM00990">
    <property type="entry name" value="VRR_NUC"/>
    <property type="match status" value="1"/>
</dbReference>
<dbReference type="EC" id="3.1.4.1" evidence="8"/>
<dbReference type="InterPro" id="IPR049132">
    <property type="entry name" value="FAN1-like_euk"/>
</dbReference>
<dbReference type="GO" id="GO:0036297">
    <property type="term" value="P:interstrand cross-link repair"/>
    <property type="evidence" value="ECO:0007669"/>
    <property type="project" value="InterPro"/>
</dbReference>
<comment type="catalytic activity">
    <reaction evidence="1 8">
        <text>Hydrolytically removes 5'-nucleotides successively from the 3'-hydroxy termini of 3'-hydroxy-terminated oligonucleotides.</text>
        <dbReference type="EC" id="3.1.4.1"/>
    </reaction>
</comment>
<evidence type="ECO:0000256" key="8">
    <source>
        <dbReference type="RuleBase" id="RU365033"/>
    </source>
</evidence>
<dbReference type="GO" id="GO:0017108">
    <property type="term" value="F:5'-flap endonuclease activity"/>
    <property type="evidence" value="ECO:0007669"/>
    <property type="project" value="TreeGrafter"/>
</dbReference>
<dbReference type="AlphaFoldDB" id="A0A6V7H0M9"/>
<dbReference type="OrthoDB" id="76364at2759"/>
<feature type="region of interest" description="Disordered" evidence="9">
    <location>
        <begin position="1"/>
        <end position="46"/>
    </location>
</feature>
<keyword evidence="8" id="KW-0539">Nucleus</keyword>
<dbReference type="GO" id="GO:0008409">
    <property type="term" value="F:5'-3' exonuclease activity"/>
    <property type="evidence" value="ECO:0007669"/>
    <property type="project" value="TreeGrafter"/>
</dbReference>